<evidence type="ECO:0000313" key="4">
    <source>
        <dbReference type="EMBL" id="ORC88314.1"/>
    </source>
</evidence>
<dbReference type="InterPro" id="IPR015943">
    <property type="entry name" value="WD40/YVTN_repeat-like_dom_sf"/>
</dbReference>
<feature type="compositionally biased region" description="Low complexity" evidence="3">
    <location>
        <begin position="39"/>
        <end position="52"/>
    </location>
</feature>
<evidence type="ECO:0008006" key="6">
    <source>
        <dbReference type="Google" id="ProtNLM"/>
    </source>
</evidence>
<dbReference type="PRINTS" id="PR00600">
    <property type="entry name" value="PP2APR55"/>
</dbReference>
<evidence type="ECO:0000313" key="5">
    <source>
        <dbReference type="Proteomes" id="UP000192257"/>
    </source>
</evidence>
<dbReference type="RefSeq" id="XP_028882380.1">
    <property type="nucleotide sequence ID" value="XM_029026265.1"/>
</dbReference>
<keyword evidence="5" id="KW-1185">Reference proteome</keyword>
<evidence type="ECO:0000256" key="3">
    <source>
        <dbReference type="SAM" id="MobiDB-lite"/>
    </source>
</evidence>
<keyword evidence="2" id="KW-0677">Repeat</keyword>
<dbReference type="STRING" id="67003.A0A1X0NUC6"/>
<evidence type="ECO:0000256" key="1">
    <source>
        <dbReference type="ARBA" id="ARBA00022574"/>
    </source>
</evidence>
<dbReference type="OrthoDB" id="6274823at2759"/>
<dbReference type="Gene3D" id="2.130.10.10">
    <property type="entry name" value="YVTN repeat-like/Quinoprotein amine dehydrogenase"/>
    <property type="match status" value="1"/>
</dbReference>
<dbReference type="AlphaFoldDB" id="A0A1X0NUC6"/>
<dbReference type="GO" id="GO:0019888">
    <property type="term" value="F:protein phosphatase regulator activity"/>
    <property type="evidence" value="ECO:0007669"/>
    <property type="project" value="InterPro"/>
</dbReference>
<sequence length="749" mass="82192">MSQRNGAKSPSPDSHVEVFSYRSSRAGSEAPQRAHDSLARSPRSCRSSRAGSEAPQRIRDGPQQQQQHSLRSSPGNVSISGDVRIEDEDMIARDGVAVKDGYSNSKRIRKHAVAAAGAGGWSSTNTKGHRRTSHTNEAREMENALYHSVPHAGWSFKFLQKLCYPFDVPAPLGNDPSKSCSSNIDESAEYEATGELHITNAVELPDTRSVLRNETDNVENGVSTLAMCMMPDPVQGSPVLALCIGDVNGRINYCELEVNHVKHALSSSCISRKSKSNISTGSRSQTDVDITSYATSLISDQSFYSDIYGFQRPPLRKHSHQAYVREMDCLTSTTISQSVKTLSFLRQHESPNTISYLTSNERVIKLFRVQREGFSPFHAFPSMEAVIGKRLAYTRYFPRAAPSFPILPVRVFSGCHMSPVQDLSVCADGESFLSVDDLQVFWWNMECEDTSKGTCIADYRPLSGRMDEVEELVTSAAFHPTHSSLFLVSLSSGLLGIGDLRDSASGAARKYSSSVRINEDSNFSMQEQYGEVLCSISGADFLGSCHVVTRDYLSLKLWDLRRTDKPYSVAPVMNYVTPYLDSLYENDSIFDRFPVAVDHISNTVVTGLYDGAAAVWQPFQNGRIPPEDVLVHYHADPLALPCEVENGGRTTVEALGMSLARGWKTPTIFAAATCSLATNAGDDEMNAGVEPAVQMLQDDIPEPIANKTVCLAVADGGERFALTCNDGRYIMVFERKTSTDNPVASVGIR</sequence>
<reference evidence="4 5" key="1">
    <citation type="submission" date="2017-03" db="EMBL/GenBank/DDBJ databases">
        <title>An alternative strategy for trypanosome survival in the mammalian bloodstream revealed through genome and transcriptome analysis of the ubiquitous bovine parasite Trypanosoma (Megatrypanum) theileri.</title>
        <authorList>
            <person name="Kelly S."/>
            <person name="Ivens A."/>
            <person name="Mott A."/>
            <person name="O'Neill E."/>
            <person name="Emms D."/>
            <person name="Macleod O."/>
            <person name="Voorheis P."/>
            <person name="Matthews J."/>
            <person name="Matthews K."/>
            <person name="Carrington M."/>
        </authorList>
    </citation>
    <scope>NUCLEOTIDE SEQUENCE [LARGE SCALE GENOMIC DNA]</scope>
    <source>
        <strain evidence="4">Edinburgh</strain>
    </source>
</reference>
<accession>A0A1X0NUC6</accession>
<proteinExistence type="predicted"/>
<dbReference type="InterPro" id="IPR000009">
    <property type="entry name" value="PP2A_PR55"/>
</dbReference>
<feature type="compositionally biased region" description="Polar residues" evidence="3">
    <location>
        <begin position="68"/>
        <end position="79"/>
    </location>
</feature>
<dbReference type="Proteomes" id="UP000192257">
    <property type="component" value="Unassembled WGS sequence"/>
</dbReference>
<dbReference type="PANTHER" id="PTHR11871">
    <property type="entry name" value="PROTEIN PHOSPHATASE PP2A REGULATORY SUBUNIT B"/>
    <property type="match status" value="1"/>
</dbReference>
<gene>
    <name evidence="4" type="ORF">TM35_000171860</name>
</gene>
<dbReference type="InterPro" id="IPR036322">
    <property type="entry name" value="WD40_repeat_dom_sf"/>
</dbReference>
<name>A0A1X0NUC6_9TRYP</name>
<dbReference type="GO" id="GO:0000159">
    <property type="term" value="C:protein phosphatase type 2A complex"/>
    <property type="evidence" value="ECO:0007669"/>
    <property type="project" value="InterPro"/>
</dbReference>
<organism evidence="4 5">
    <name type="scientific">Trypanosoma theileri</name>
    <dbReference type="NCBI Taxonomy" id="67003"/>
    <lineage>
        <taxon>Eukaryota</taxon>
        <taxon>Discoba</taxon>
        <taxon>Euglenozoa</taxon>
        <taxon>Kinetoplastea</taxon>
        <taxon>Metakinetoplastina</taxon>
        <taxon>Trypanosomatida</taxon>
        <taxon>Trypanosomatidae</taxon>
        <taxon>Trypanosoma</taxon>
    </lineage>
</organism>
<comment type="caution">
    <text evidence="4">The sequence shown here is derived from an EMBL/GenBank/DDBJ whole genome shotgun (WGS) entry which is preliminary data.</text>
</comment>
<evidence type="ECO:0000256" key="2">
    <source>
        <dbReference type="ARBA" id="ARBA00022737"/>
    </source>
</evidence>
<feature type="region of interest" description="Disordered" evidence="3">
    <location>
        <begin position="1"/>
        <end position="83"/>
    </location>
</feature>
<dbReference type="SUPFAM" id="SSF50978">
    <property type="entry name" value="WD40 repeat-like"/>
    <property type="match status" value="1"/>
</dbReference>
<feature type="compositionally biased region" description="Polar residues" evidence="3">
    <location>
        <begin position="1"/>
        <end position="12"/>
    </location>
</feature>
<dbReference type="EMBL" id="NBCO01000017">
    <property type="protein sequence ID" value="ORC88314.1"/>
    <property type="molecule type" value="Genomic_DNA"/>
</dbReference>
<keyword evidence="1" id="KW-0853">WD repeat</keyword>
<protein>
    <recommendedName>
        <fullName evidence="6">Serine/threonine-protein phosphatase 2A 55 kDa regulatory subunit B</fullName>
    </recommendedName>
</protein>
<dbReference type="VEuPathDB" id="TriTrypDB:TM35_000171860"/>
<dbReference type="GeneID" id="39986045"/>